<dbReference type="InterPro" id="IPR001915">
    <property type="entry name" value="Peptidase_M48"/>
</dbReference>
<dbReference type="PANTHER" id="PTHR22726:SF24">
    <property type="entry name" value="M48 FAMILY METALLOPEPTIDASE"/>
    <property type="match status" value="1"/>
</dbReference>
<comment type="cofactor">
    <cofactor evidence="6">
        <name>Zn(2+)</name>
        <dbReference type="ChEBI" id="CHEBI:29105"/>
    </cofactor>
    <text evidence="6">Binds 1 zinc ion per subunit.</text>
</comment>
<feature type="domain" description="Peptidase M48" evidence="7">
    <location>
        <begin position="68"/>
        <end position="253"/>
    </location>
</feature>
<dbReference type="OrthoDB" id="9810445at2"/>
<dbReference type="GO" id="GO:0004222">
    <property type="term" value="F:metalloendopeptidase activity"/>
    <property type="evidence" value="ECO:0007669"/>
    <property type="project" value="InterPro"/>
</dbReference>
<keyword evidence="9" id="KW-1185">Reference proteome</keyword>
<dbReference type="AlphaFoldDB" id="A0A0P0P183"/>
<dbReference type="STRING" id="69395.AQ619_13345"/>
<evidence type="ECO:0000313" key="9">
    <source>
        <dbReference type="Proteomes" id="UP000056905"/>
    </source>
</evidence>
<evidence type="ECO:0000256" key="5">
    <source>
        <dbReference type="ARBA" id="ARBA00023049"/>
    </source>
</evidence>
<dbReference type="KEGG" id="chq:AQ619_13345"/>
<gene>
    <name evidence="8" type="ORF">AQ619_13345</name>
</gene>
<evidence type="ECO:0000259" key="7">
    <source>
        <dbReference type="Pfam" id="PF01435"/>
    </source>
</evidence>
<dbReference type="GO" id="GO:0016020">
    <property type="term" value="C:membrane"/>
    <property type="evidence" value="ECO:0007669"/>
    <property type="project" value="TreeGrafter"/>
</dbReference>
<evidence type="ECO:0000256" key="3">
    <source>
        <dbReference type="ARBA" id="ARBA00022801"/>
    </source>
</evidence>
<evidence type="ECO:0000256" key="1">
    <source>
        <dbReference type="ARBA" id="ARBA00022670"/>
    </source>
</evidence>
<dbReference type="GO" id="GO:0046872">
    <property type="term" value="F:metal ion binding"/>
    <property type="evidence" value="ECO:0007669"/>
    <property type="project" value="UniProtKB-KW"/>
</dbReference>
<keyword evidence="5 6" id="KW-0482">Metalloprotease</keyword>
<name>A0A0P0P183_9CAUL</name>
<dbReference type="PANTHER" id="PTHR22726">
    <property type="entry name" value="METALLOENDOPEPTIDASE OMA1"/>
    <property type="match status" value="1"/>
</dbReference>
<organism evidence="8 9">
    <name type="scientific">Caulobacter henricii</name>
    <dbReference type="NCBI Taxonomy" id="69395"/>
    <lineage>
        <taxon>Bacteria</taxon>
        <taxon>Pseudomonadati</taxon>
        <taxon>Pseudomonadota</taxon>
        <taxon>Alphaproteobacteria</taxon>
        <taxon>Caulobacterales</taxon>
        <taxon>Caulobacteraceae</taxon>
        <taxon>Caulobacter</taxon>
    </lineage>
</organism>
<dbReference type="EMBL" id="CP013002">
    <property type="protein sequence ID" value="ALL14245.1"/>
    <property type="molecule type" value="Genomic_DNA"/>
</dbReference>
<sequence length="258" mass="27527">MCGVCNARLSRRGLLAGLTAVSLAGCSENAATGRRQLVVVSDSQLAEMADASWAQIVAQTPAVRDPEVQARLARIGRPLALAANRPDLTWSFTVLESPELNAFVLPNGRVGFFRGLLDLARSDDEVGSVLGHEIGHILARHPAERFSHQLAAQAGVTLAQMVVSSGENAEFADEVGVALGLGTQFGVILPYARHHELEADRVGVDLMRKAGMDPAAAVTFWERMARAARSQDRPPEVLSTHPADGRRIEELKAAVANG</sequence>
<dbReference type="RefSeq" id="WP_062148499.1">
    <property type="nucleotide sequence ID" value="NZ_CP013002.1"/>
</dbReference>
<dbReference type="InterPro" id="IPR051156">
    <property type="entry name" value="Mito/Outer_Membr_Metalloprot"/>
</dbReference>
<comment type="similarity">
    <text evidence="6">Belongs to the peptidase M48 family.</text>
</comment>
<keyword evidence="2" id="KW-0479">Metal-binding</keyword>
<evidence type="ECO:0000256" key="4">
    <source>
        <dbReference type="ARBA" id="ARBA00022833"/>
    </source>
</evidence>
<dbReference type="Pfam" id="PF01435">
    <property type="entry name" value="Peptidase_M48"/>
    <property type="match status" value="1"/>
</dbReference>
<evidence type="ECO:0000256" key="2">
    <source>
        <dbReference type="ARBA" id="ARBA00022723"/>
    </source>
</evidence>
<dbReference type="GO" id="GO:0051603">
    <property type="term" value="P:proteolysis involved in protein catabolic process"/>
    <property type="evidence" value="ECO:0007669"/>
    <property type="project" value="TreeGrafter"/>
</dbReference>
<keyword evidence="4 6" id="KW-0862">Zinc</keyword>
<proteinExistence type="inferred from homology"/>
<evidence type="ECO:0000256" key="6">
    <source>
        <dbReference type="RuleBase" id="RU003983"/>
    </source>
</evidence>
<keyword evidence="3 6" id="KW-0378">Hydrolase</keyword>
<reference evidence="8 9" key="1">
    <citation type="submission" date="2015-10" db="EMBL/GenBank/DDBJ databases">
        <title>Conservation of the essential genome among Caulobacter and Brevundimonas species.</title>
        <authorList>
            <person name="Scott D."/>
            <person name="Ely B."/>
        </authorList>
    </citation>
    <scope>NUCLEOTIDE SEQUENCE [LARGE SCALE GENOMIC DNA]</scope>
    <source>
        <strain evidence="8 9">CB4</strain>
    </source>
</reference>
<dbReference type="Proteomes" id="UP000056905">
    <property type="component" value="Chromosome"/>
</dbReference>
<keyword evidence="1 6" id="KW-0645">Protease</keyword>
<evidence type="ECO:0000313" key="8">
    <source>
        <dbReference type="EMBL" id="ALL14245.1"/>
    </source>
</evidence>
<dbReference type="CDD" id="cd07331">
    <property type="entry name" value="M48C_Oma1_like"/>
    <property type="match status" value="1"/>
</dbReference>
<protein>
    <recommendedName>
        <fullName evidence="7">Peptidase M48 domain-containing protein</fullName>
    </recommendedName>
</protein>
<accession>A0A0P0P183</accession>
<dbReference type="Gene3D" id="3.30.2010.10">
    <property type="entry name" value="Metalloproteases ('zincins'), catalytic domain"/>
    <property type="match status" value="1"/>
</dbReference>